<dbReference type="PANTHER" id="PTHR30636">
    <property type="entry name" value="UPF0701 PROTEIN YICC"/>
    <property type="match status" value="1"/>
</dbReference>
<evidence type="ECO:0000256" key="2">
    <source>
        <dbReference type="ARBA" id="ARBA00022722"/>
    </source>
</evidence>
<dbReference type="Proteomes" id="UP000199423">
    <property type="component" value="Unassembled WGS sequence"/>
</dbReference>
<dbReference type="InterPro" id="IPR013527">
    <property type="entry name" value="YicC-like_N"/>
</dbReference>
<dbReference type="AlphaFoldDB" id="A0A1I7NWE4"/>
<evidence type="ECO:0000259" key="6">
    <source>
        <dbReference type="Pfam" id="PF03755"/>
    </source>
</evidence>
<dbReference type="GO" id="GO:0016787">
    <property type="term" value="F:hydrolase activity"/>
    <property type="evidence" value="ECO:0007669"/>
    <property type="project" value="UniProtKB-KW"/>
</dbReference>
<sequence length="296" mass="32109">MTISSMTGFARVDGSADGLAWTWEARSVNGRGLDVRLRLPPGYEGLEVAARDAVSKRFARGSIALSLALERQQGNGSVRLNELVLADVMKAADRVSALSGAAKPDAAQFLMIKGVLETADQAVEDSEARAARESAVLRSLEATLDKLAEARRAEGTRLAEIVRDQLAQIERLAGEVRASPSRSPEAIVARLKDAMARLFETTAALDQDRLYQEAMLMATRADVEEELQRLAAHVSGARDIISEPGAVGRKLDFLAQEFNREANTLCSKANAVDVTRLGLQLKTVIDQLREQVQNVE</sequence>
<dbReference type="EMBL" id="FPCH01000005">
    <property type="protein sequence ID" value="SFV38972.1"/>
    <property type="molecule type" value="Genomic_DNA"/>
</dbReference>
<evidence type="ECO:0000256" key="1">
    <source>
        <dbReference type="ARBA" id="ARBA00001968"/>
    </source>
</evidence>
<comment type="cofactor">
    <cofactor evidence="1">
        <name>a divalent metal cation</name>
        <dbReference type="ChEBI" id="CHEBI:60240"/>
    </cofactor>
</comment>
<dbReference type="STRING" id="51670.SAMN04488557_3995"/>
<dbReference type="GO" id="GO:0004521">
    <property type="term" value="F:RNA endonuclease activity"/>
    <property type="evidence" value="ECO:0007669"/>
    <property type="project" value="InterPro"/>
</dbReference>
<dbReference type="Pfam" id="PF03755">
    <property type="entry name" value="YicC-like_N"/>
    <property type="match status" value="1"/>
</dbReference>
<accession>A0A1I7NWE4</accession>
<organism evidence="8 9">
    <name type="scientific">Hyphomicrobium facile</name>
    <dbReference type="NCBI Taxonomy" id="51670"/>
    <lineage>
        <taxon>Bacteria</taxon>
        <taxon>Pseudomonadati</taxon>
        <taxon>Pseudomonadota</taxon>
        <taxon>Alphaproteobacteria</taxon>
        <taxon>Hyphomicrobiales</taxon>
        <taxon>Hyphomicrobiaceae</taxon>
        <taxon>Hyphomicrobium</taxon>
    </lineage>
</organism>
<dbReference type="RefSeq" id="WP_092869516.1">
    <property type="nucleotide sequence ID" value="NZ_FPCH01000005.1"/>
</dbReference>
<keyword evidence="9" id="KW-1185">Reference proteome</keyword>
<keyword evidence="2" id="KW-0540">Nuclease</keyword>
<dbReference type="InterPro" id="IPR013551">
    <property type="entry name" value="YicC-like_C"/>
</dbReference>
<dbReference type="PANTHER" id="PTHR30636:SF3">
    <property type="entry name" value="UPF0701 PROTEIN YICC"/>
    <property type="match status" value="1"/>
</dbReference>
<gene>
    <name evidence="8" type="ORF">SAMN04488557_3995</name>
</gene>
<protein>
    <submittedName>
        <fullName evidence="8">TIGR00255 family protein</fullName>
    </submittedName>
</protein>
<feature type="domain" description="Endoribonuclease YicC-like N-terminal" evidence="6">
    <location>
        <begin position="3"/>
        <end position="159"/>
    </location>
</feature>
<dbReference type="OrthoDB" id="9771229at2"/>
<evidence type="ECO:0000259" key="7">
    <source>
        <dbReference type="Pfam" id="PF08340"/>
    </source>
</evidence>
<dbReference type="Pfam" id="PF08340">
    <property type="entry name" value="YicC-like_C"/>
    <property type="match status" value="1"/>
</dbReference>
<evidence type="ECO:0000313" key="8">
    <source>
        <dbReference type="EMBL" id="SFV38972.1"/>
    </source>
</evidence>
<feature type="domain" description="Endoribonuclease YicC-like C-terminal" evidence="7">
    <location>
        <begin position="182"/>
        <end position="296"/>
    </location>
</feature>
<keyword evidence="3" id="KW-0255">Endonuclease</keyword>
<evidence type="ECO:0000256" key="5">
    <source>
        <dbReference type="ARBA" id="ARBA00035648"/>
    </source>
</evidence>
<proteinExistence type="inferred from homology"/>
<keyword evidence="4" id="KW-0378">Hydrolase</keyword>
<dbReference type="NCBIfam" id="TIGR00255">
    <property type="entry name" value="YicC/YloC family endoribonuclease"/>
    <property type="match status" value="1"/>
</dbReference>
<evidence type="ECO:0000256" key="4">
    <source>
        <dbReference type="ARBA" id="ARBA00022801"/>
    </source>
</evidence>
<evidence type="ECO:0000256" key="3">
    <source>
        <dbReference type="ARBA" id="ARBA00022759"/>
    </source>
</evidence>
<evidence type="ECO:0000313" key="9">
    <source>
        <dbReference type="Proteomes" id="UP000199423"/>
    </source>
</evidence>
<comment type="similarity">
    <text evidence="5">Belongs to the YicC/YloC family.</text>
</comment>
<reference evidence="9" key="1">
    <citation type="submission" date="2016-10" db="EMBL/GenBank/DDBJ databases">
        <authorList>
            <person name="Varghese N."/>
            <person name="Submissions S."/>
        </authorList>
    </citation>
    <scope>NUCLEOTIDE SEQUENCE [LARGE SCALE GENOMIC DNA]</scope>
    <source>
        <strain evidence="9">DSM 1565</strain>
    </source>
</reference>
<name>A0A1I7NWE4_9HYPH</name>
<dbReference type="InterPro" id="IPR005229">
    <property type="entry name" value="YicC/YloC-like"/>
</dbReference>